<dbReference type="InterPro" id="IPR001482">
    <property type="entry name" value="T2SS/T4SS_dom"/>
</dbReference>
<dbReference type="EMBL" id="CP042239">
    <property type="protein sequence ID" value="QDX27372.1"/>
    <property type="molecule type" value="Genomic_DNA"/>
</dbReference>
<name>A0A518RIV9_9SPHN</name>
<comment type="similarity">
    <text evidence="1">Belongs to the GSP E family.</text>
</comment>
<dbReference type="Gene3D" id="3.40.50.300">
    <property type="entry name" value="P-loop containing nucleotide triphosphate hydrolases"/>
    <property type="match status" value="1"/>
</dbReference>
<dbReference type="Pfam" id="PF00437">
    <property type="entry name" value="T2SSE"/>
    <property type="match status" value="1"/>
</dbReference>
<dbReference type="Proteomes" id="UP000318055">
    <property type="component" value="Chromosome"/>
</dbReference>
<gene>
    <name evidence="3" type="primary">virB11</name>
    <name evidence="3" type="ORF">FPZ54_16075</name>
</gene>
<dbReference type="CDD" id="cd01130">
    <property type="entry name" value="VirB11-like_ATPase"/>
    <property type="match status" value="1"/>
</dbReference>
<proteinExistence type="inferred from homology"/>
<accession>A0A518RIV9</accession>
<dbReference type="InterPro" id="IPR050921">
    <property type="entry name" value="T4SS_GSP_E_ATPase"/>
</dbReference>
<dbReference type="RefSeq" id="WP_145848849.1">
    <property type="nucleotide sequence ID" value="NZ_CP042239.1"/>
</dbReference>
<dbReference type="OrthoDB" id="9810761at2"/>
<evidence type="ECO:0000259" key="2">
    <source>
        <dbReference type="SMART" id="SM00382"/>
    </source>
</evidence>
<dbReference type="KEGG" id="ssua:FPZ54_16075"/>
<dbReference type="GO" id="GO:0016887">
    <property type="term" value="F:ATP hydrolysis activity"/>
    <property type="evidence" value="ECO:0007669"/>
    <property type="project" value="InterPro"/>
</dbReference>
<dbReference type="SUPFAM" id="SSF52540">
    <property type="entry name" value="P-loop containing nucleoside triphosphate hydrolases"/>
    <property type="match status" value="1"/>
</dbReference>
<keyword evidence="4" id="KW-1185">Reference proteome</keyword>
<dbReference type="AlphaFoldDB" id="A0A518RIV9"/>
<reference evidence="3 4" key="1">
    <citation type="submission" date="2019-07" db="EMBL/GenBank/DDBJ databases">
        <title>Sphingomonas alkalisoli sp. nov., isolated from rhizosphere soil of Suaedae salsa.</title>
        <authorList>
            <person name="Zhang H."/>
            <person name="Xu L."/>
            <person name="Zhang J.-X."/>
            <person name="Sun J.-Q."/>
        </authorList>
    </citation>
    <scope>NUCLEOTIDE SEQUENCE [LARGE SCALE GENOMIC DNA]</scope>
    <source>
        <strain evidence="3 4">XS-10</strain>
    </source>
</reference>
<organism evidence="3 4">
    <name type="scientific">Sphingomonas suaedae</name>
    <dbReference type="NCBI Taxonomy" id="2599297"/>
    <lineage>
        <taxon>Bacteria</taxon>
        <taxon>Pseudomonadati</taxon>
        <taxon>Pseudomonadota</taxon>
        <taxon>Alphaproteobacteria</taxon>
        <taxon>Sphingomonadales</taxon>
        <taxon>Sphingomonadaceae</taxon>
        <taxon>Sphingomonas</taxon>
    </lineage>
</organism>
<dbReference type="GO" id="GO:0043684">
    <property type="term" value="C:type IV secretion system complex"/>
    <property type="evidence" value="ECO:0007669"/>
    <property type="project" value="InterPro"/>
</dbReference>
<dbReference type="GO" id="GO:0044097">
    <property type="term" value="P:secretion by the type IV secretion system"/>
    <property type="evidence" value="ECO:0007669"/>
    <property type="project" value="InterPro"/>
</dbReference>
<evidence type="ECO:0000256" key="1">
    <source>
        <dbReference type="ARBA" id="ARBA00006611"/>
    </source>
</evidence>
<sequence>MTAASPRGQVYLLSYLAPFGEALTRPDVTDIYVNRPHEIWAESSGGAIERDDAPLLDEVTLGRLARQIAALAHQGISREHPLLSATLPDGARVQIVAPPATRDGVVLAIRKHVSPDLTLDDYLATGAFDATQTGAEAENADDQRIAALVEAGDISGALSTAVRARKNILVSGGTSTGKTTFLNALLREVPSDERLILIEDTPELRATHQNSVGLLAARSELGEARVTANDLVAASLRMRPDRIILGELRGDEALAFLRAVNTGHPGSMTTVHADSPHGAIEQIALLVLQAGTQLSRADVHHYVRSTIDVYVQLSRSSGRRYVSQVALRSMLGAQG</sequence>
<dbReference type="SMART" id="SM00382">
    <property type="entry name" value="AAA"/>
    <property type="match status" value="1"/>
</dbReference>
<evidence type="ECO:0000313" key="4">
    <source>
        <dbReference type="Proteomes" id="UP000318055"/>
    </source>
</evidence>
<dbReference type="NCBIfam" id="TIGR02788">
    <property type="entry name" value="VirB11"/>
    <property type="match status" value="1"/>
</dbReference>
<dbReference type="Gene3D" id="3.30.450.90">
    <property type="match status" value="1"/>
</dbReference>
<dbReference type="InterPro" id="IPR014155">
    <property type="entry name" value="VirB11"/>
</dbReference>
<dbReference type="PANTHER" id="PTHR30486:SF6">
    <property type="entry name" value="TYPE IV PILUS RETRACTATION ATPASE PILT"/>
    <property type="match status" value="1"/>
</dbReference>
<protein>
    <submittedName>
        <fullName evidence="3">P-type DNA transfer ATPase VirB11</fullName>
    </submittedName>
</protein>
<dbReference type="InterPro" id="IPR003593">
    <property type="entry name" value="AAA+_ATPase"/>
</dbReference>
<evidence type="ECO:0000313" key="3">
    <source>
        <dbReference type="EMBL" id="QDX27372.1"/>
    </source>
</evidence>
<dbReference type="InterPro" id="IPR027417">
    <property type="entry name" value="P-loop_NTPase"/>
</dbReference>
<dbReference type="PANTHER" id="PTHR30486">
    <property type="entry name" value="TWITCHING MOTILITY PROTEIN PILT"/>
    <property type="match status" value="1"/>
</dbReference>
<feature type="domain" description="AAA+ ATPase" evidence="2">
    <location>
        <begin position="164"/>
        <end position="315"/>
    </location>
</feature>